<evidence type="ECO:0000256" key="1">
    <source>
        <dbReference type="ARBA" id="ARBA00022707"/>
    </source>
</evidence>
<feature type="binding site" evidence="7">
    <location>
        <begin position="31"/>
        <end position="38"/>
    </location>
    <ligand>
        <name>GTP</name>
        <dbReference type="ChEBI" id="CHEBI:37565"/>
    </ligand>
</feature>
<evidence type="ECO:0000256" key="2">
    <source>
        <dbReference type="ARBA" id="ARBA00022741"/>
    </source>
</evidence>
<feature type="binding site" evidence="8">
    <location>
        <position position="55"/>
    </location>
    <ligand>
        <name>Mg(2+)</name>
        <dbReference type="ChEBI" id="CHEBI:18420"/>
    </ligand>
</feature>
<dbReference type="GO" id="GO:0051649">
    <property type="term" value="P:establishment of localization in cell"/>
    <property type="evidence" value="ECO:0007669"/>
    <property type="project" value="UniProtKB-ARBA"/>
</dbReference>
<dbReference type="PRINTS" id="PR00328">
    <property type="entry name" value="SAR1GTPBP"/>
</dbReference>
<dbReference type="NCBIfam" id="TIGR00231">
    <property type="entry name" value="small_GTP"/>
    <property type="match status" value="1"/>
</dbReference>
<dbReference type="FunFam" id="3.40.50.300:FF:000898">
    <property type="entry name" value="ADP-ribosylation factor-like protein 11"/>
    <property type="match status" value="1"/>
</dbReference>
<comment type="caution">
    <text evidence="10">The sequence shown here is derived from an EMBL/GenBank/DDBJ whole genome shotgun (WGS) entry which is preliminary data.</text>
</comment>
<dbReference type="PANTHER" id="PTHR11711">
    <property type="entry name" value="ADP RIBOSYLATION FACTOR-RELATED"/>
    <property type="match status" value="1"/>
</dbReference>
<dbReference type="Proteomes" id="UP000790347">
    <property type="component" value="Unassembled WGS sequence"/>
</dbReference>
<keyword evidence="8" id="KW-0460">Magnesium</keyword>
<dbReference type="Pfam" id="PF00025">
    <property type="entry name" value="Arf"/>
    <property type="match status" value="1"/>
</dbReference>
<comment type="function">
    <text evidence="5">May play a role in apoptosis. May act as a tumor suppressor.</text>
</comment>
<comment type="similarity">
    <text evidence="9">Belongs to the small GTPase superfamily. Arf family.</text>
</comment>
<organism evidence="10 11">
    <name type="scientific">Dermatophagoides farinae</name>
    <name type="common">American house dust mite</name>
    <dbReference type="NCBI Taxonomy" id="6954"/>
    <lineage>
        <taxon>Eukaryota</taxon>
        <taxon>Metazoa</taxon>
        <taxon>Ecdysozoa</taxon>
        <taxon>Arthropoda</taxon>
        <taxon>Chelicerata</taxon>
        <taxon>Arachnida</taxon>
        <taxon>Acari</taxon>
        <taxon>Acariformes</taxon>
        <taxon>Sarcoptiformes</taxon>
        <taxon>Astigmata</taxon>
        <taxon>Psoroptidia</taxon>
        <taxon>Analgoidea</taxon>
        <taxon>Pyroglyphidae</taxon>
        <taxon>Dermatophagoidinae</taxon>
        <taxon>Dermatophagoides</taxon>
    </lineage>
</organism>
<evidence type="ECO:0000313" key="11">
    <source>
        <dbReference type="Proteomes" id="UP000790347"/>
    </source>
</evidence>
<reference evidence="10" key="1">
    <citation type="submission" date="2013-05" db="EMBL/GenBank/DDBJ databases">
        <authorList>
            <person name="Yim A.K.Y."/>
            <person name="Chan T.F."/>
            <person name="Ji K.M."/>
            <person name="Liu X.Y."/>
            <person name="Zhou J.W."/>
            <person name="Li R.Q."/>
            <person name="Yang K.Y."/>
            <person name="Li J."/>
            <person name="Li M."/>
            <person name="Law P.T.W."/>
            <person name="Wu Y.L."/>
            <person name="Cai Z.L."/>
            <person name="Qin H."/>
            <person name="Bao Y."/>
            <person name="Leung R.K.K."/>
            <person name="Ng P.K.S."/>
            <person name="Zou J."/>
            <person name="Zhong X.J."/>
            <person name="Ran P.X."/>
            <person name="Zhong N.S."/>
            <person name="Liu Z.G."/>
            <person name="Tsui S.K.W."/>
        </authorList>
    </citation>
    <scope>NUCLEOTIDE SEQUENCE</scope>
    <source>
        <strain evidence="10">Derf</strain>
        <tissue evidence="10">Whole organism</tissue>
    </source>
</reference>
<reference evidence="10" key="2">
    <citation type="journal article" date="2022" name="Res Sq">
        <title>Comparative Genomics Reveals Insights into the Divergent Evolution of Astigmatic Mites and Household Pest Adaptations.</title>
        <authorList>
            <person name="Xiong Q."/>
            <person name="Wan A.T.-Y."/>
            <person name="Liu X.-Y."/>
            <person name="Fung C.S.-H."/>
            <person name="Xiao X."/>
            <person name="Malainual N."/>
            <person name="Hou J."/>
            <person name="Wang L."/>
            <person name="Wang M."/>
            <person name="Yang K."/>
            <person name="Cui Y."/>
            <person name="Leung E."/>
            <person name="Nong W."/>
            <person name="Shin S.-K."/>
            <person name="Au S."/>
            <person name="Jeong K.Y."/>
            <person name="Chew F.T."/>
            <person name="Hui J."/>
            <person name="Leung T.F."/>
            <person name="Tungtrongchitr A."/>
            <person name="Zhong N."/>
            <person name="Liu Z."/>
            <person name="Tsui S."/>
        </authorList>
    </citation>
    <scope>NUCLEOTIDE SEQUENCE</scope>
    <source>
        <strain evidence="10">Derf</strain>
        <tissue evidence="10">Whole organism</tissue>
    </source>
</reference>
<name>A0A922HST4_DERFA</name>
<dbReference type="Gene3D" id="3.40.50.300">
    <property type="entry name" value="P-loop containing nucleotide triphosphate hydrolases"/>
    <property type="match status" value="1"/>
</dbReference>
<dbReference type="EMBL" id="ASGP02000006">
    <property type="protein sequence ID" value="KAH9501998.1"/>
    <property type="molecule type" value="Genomic_DNA"/>
</dbReference>
<gene>
    <name evidence="10" type="primary">ARL4C</name>
    <name evidence="10" type="ORF">DERF_012801</name>
</gene>
<dbReference type="InterPro" id="IPR027417">
    <property type="entry name" value="P-loop_NTPase"/>
</dbReference>
<keyword evidence="2 7" id="KW-0547">Nucleotide-binding</keyword>
<dbReference type="SMART" id="SM00178">
    <property type="entry name" value="SAR"/>
    <property type="match status" value="1"/>
</dbReference>
<dbReference type="GO" id="GO:0005525">
    <property type="term" value="F:GTP binding"/>
    <property type="evidence" value="ECO:0007669"/>
    <property type="project" value="UniProtKB-KW"/>
</dbReference>
<dbReference type="PROSITE" id="PS51417">
    <property type="entry name" value="ARF"/>
    <property type="match status" value="1"/>
</dbReference>
<evidence type="ECO:0000256" key="8">
    <source>
        <dbReference type="PIRSR" id="PIRSR606689-2"/>
    </source>
</evidence>
<keyword evidence="4" id="KW-0449">Lipoprotein</keyword>
<sequence length="216" mass="24938">MTIMGSTFSKRLQSLIESLPFFQTLHITMVGLDSAGKTTALYRLKFGQYINTLPTIGFNCEKIRIDFKKSKGVSFTIWDIGGQDKLRPLWIPYTRCTDGIIFMVDSVDDDRFEEARIELMRTLKFPQNAQVPVLIFANKHDLPNSKNPDEITQALGLNDLNGKHLWHIQSCCSITGDDLEDGLEHLYEMIIERRRMQKLNPNNHFHHGSNNKRKRL</sequence>
<evidence type="ECO:0000256" key="5">
    <source>
        <dbReference type="ARBA" id="ARBA00054648"/>
    </source>
</evidence>
<feature type="binding site" evidence="8">
    <location>
        <position position="38"/>
    </location>
    <ligand>
        <name>Mg(2+)</name>
        <dbReference type="ChEBI" id="CHEBI:18420"/>
    </ligand>
</feature>
<dbReference type="SMART" id="SM00177">
    <property type="entry name" value="ARF"/>
    <property type="match status" value="1"/>
</dbReference>
<dbReference type="PROSITE" id="PS51419">
    <property type="entry name" value="RAB"/>
    <property type="match status" value="1"/>
</dbReference>
<keyword evidence="8" id="KW-0479">Metal-binding</keyword>
<evidence type="ECO:0000256" key="7">
    <source>
        <dbReference type="PIRSR" id="PIRSR606689-1"/>
    </source>
</evidence>
<dbReference type="InterPro" id="IPR005225">
    <property type="entry name" value="Small_GTP-bd"/>
</dbReference>
<proteinExistence type="inferred from homology"/>
<keyword evidence="1" id="KW-0519">Myristate</keyword>
<evidence type="ECO:0000256" key="6">
    <source>
        <dbReference type="ARBA" id="ARBA00072409"/>
    </source>
</evidence>
<keyword evidence="11" id="KW-1185">Reference proteome</keyword>
<evidence type="ECO:0000256" key="3">
    <source>
        <dbReference type="ARBA" id="ARBA00023134"/>
    </source>
</evidence>
<dbReference type="AlphaFoldDB" id="A0A922HST4"/>
<feature type="binding site" evidence="7">
    <location>
        <position position="82"/>
    </location>
    <ligand>
        <name>GTP</name>
        <dbReference type="ChEBI" id="CHEBI:37565"/>
    </ligand>
</feature>
<dbReference type="GO" id="GO:0003924">
    <property type="term" value="F:GTPase activity"/>
    <property type="evidence" value="ECO:0007669"/>
    <property type="project" value="InterPro"/>
</dbReference>
<dbReference type="InterPro" id="IPR006689">
    <property type="entry name" value="Small_GTPase_ARF/SAR"/>
</dbReference>
<accession>A0A922HST4</accession>
<evidence type="ECO:0000313" key="10">
    <source>
        <dbReference type="EMBL" id="KAH9501998.1"/>
    </source>
</evidence>
<dbReference type="GO" id="GO:0016192">
    <property type="term" value="P:vesicle-mediated transport"/>
    <property type="evidence" value="ECO:0007669"/>
    <property type="project" value="UniProtKB-ARBA"/>
</dbReference>
<evidence type="ECO:0000256" key="4">
    <source>
        <dbReference type="ARBA" id="ARBA00023288"/>
    </source>
</evidence>
<feature type="binding site" evidence="7">
    <location>
        <begin position="138"/>
        <end position="141"/>
    </location>
    <ligand>
        <name>GTP</name>
        <dbReference type="ChEBI" id="CHEBI:37565"/>
    </ligand>
</feature>
<dbReference type="InterPro" id="IPR024156">
    <property type="entry name" value="Small_GTPase_ARF"/>
</dbReference>
<evidence type="ECO:0000256" key="9">
    <source>
        <dbReference type="RuleBase" id="RU003925"/>
    </source>
</evidence>
<dbReference type="OrthoDB" id="2011769at2759"/>
<protein>
    <recommendedName>
        <fullName evidence="6">ADP-ribosylation factor-like protein 11</fullName>
    </recommendedName>
</protein>
<dbReference type="GO" id="GO:0046872">
    <property type="term" value="F:metal ion binding"/>
    <property type="evidence" value="ECO:0007669"/>
    <property type="project" value="UniProtKB-KW"/>
</dbReference>
<keyword evidence="3 7" id="KW-0342">GTP-binding</keyword>
<dbReference type="SUPFAM" id="SSF52540">
    <property type="entry name" value="P-loop containing nucleoside triphosphate hydrolases"/>
    <property type="match status" value="1"/>
</dbReference>